<gene>
    <name evidence="1" type="ORF">S12H4_51466</name>
</gene>
<evidence type="ECO:0000313" key="1">
    <source>
        <dbReference type="EMBL" id="GAJ14120.1"/>
    </source>
</evidence>
<comment type="caution">
    <text evidence="1">The sequence shown here is derived from an EMBL/GenBank/DDBJ whole genome shotgun (WGS) entry which is preliminary data.</text>
</comment>
<protein>
    <submittedName>
        <fullName evidence="1">Uncharacterized protein</fullName>
    </submittedName>
</protein>
<name>X1VUW9_9ZZZZ</name>
<sequence>KNDLEFRGKEKRTPKFRYSRYELFCPKCGEITCITESKSRRYVDSVHLLGRYAGEIGEKLAQKFLVDAGYEIRSFAELASYALCKDALNGFEKSDKILYEGIARLFLRDKYQSFIEFCEVWNKDPDVPTTINIPLSIHRDEEKEEKTFPKGTHVAGLDFVGRKKGKFYLIEVKTNKAVPTKYQKKMLLKSKELGFTPVVLRLKVKISVPEEEIEWKFI</sequence>
<reference evidence="1" key="1">
    <citation type="journal article" date="2014" name="Front. Microbiol.">
        <title>High frequency of phylogenetically diverse reductive dehalogenase-homologous genes in deep subseafloor sedimentary metagenomes.</title>
        <authorList>
            <person name="Kawai M."/>
            <person name="Futagami T."/>
            <person name="Toyoda A."/>
            <person name="Takaki Y."/>
            <person name="Nishi S."/>
            <person name="Hori S."/>
            <person name="Arai W."/>
            <person name="Tsubouchi T."/>
            <person name="Morono Y."/>
            <person name="Uchiyama I."/>
            <person name="Ito T."/>
            <person name="Fujiyama A."/>
            <person name="Inagaki F."/>
            <person name="Takami H."/>
        </authorList>
    </citation>
    <scope>NUCLEOTIDE SEQUENCE</scope>
    <source>
        <strain evidence="1">Expedition CK06-06</strain>
    </source>
</reference>
<feature type="non-terminal residue" evidence="1">
    <location>
        <position position="1"/>
    </location>
</feature>
<accession>X1VUW9</accession>
<proteinExistence type="predicted"/>
<dbReference type="AlphaFoldDB" id="X1VUW9"/>
<organism evidence="1">
    <name type="scientific">marine sediment metagenome</name>
    <dbReference type="NCBI Taxonomy" id="412755"/>
    <lineage>
        <taxon>unclassified sequences</taxon>
        <taxon>metagenomes</taxon>
        <taxon>ecological metagenomes</taxon>
    </lineage>
</organism>
<dbReference type="EMBL" id="BARW01032525">
    <property type="protein sequence ID" value="GAJ14120.1"/>
    <property type="molecule type" value="Genomic_DNA"/>
</dbReference>